<dbReference type="PANTHER" id="PTHR43157">
    <property type="entry name" value="PHOSPHATIDYLINOSITOL-GLYCAN BIOSYNTHESIS CLASS F PROTEIN-RELATED"/>
    <property type="match status" value="1"/>
</dbReference>
<dbReference type="SUPFAM" id="SSF51735">
    <property type="entry name" value="NAD(P)-binding Rossmann-fold domains"/>
    <property type="match status" value="1"/>
</dbReference>
<gene>
    <name evidence="2" type="ORF">PNOK_0795200</name>
</gene>
<sequence length="319" mass="35200">MSDLPDLTGRVASISGATSGLGYATALWLLRKGAKVYIGARNESKAVAVLGKLEREGLGPGNGTPIYHKLDLANPKDAKESAEEFLKREERLDILVNNAALLAKPFELGPLGIQDIVIVNHISPFLFTSILLPLLKKTALLPDADVRIVNVSSYGHNFAVNVKFEEKEDFNGPNRENGPKDNVNRYGYTKLMNILWTKELSRRLKVSVDDGSSRIMCLSLHPGTVATEGITKWLMSFIWPVNYLLNAAYYLFSYTTDKASGTILIAAAAPNVRSERSEYDGAYLIPIGKIGKVSKDASDEKKQADLWNLTERILFDEIL</sequence>
<dbReference type="OrthoDB" id="191139at2759"/>
<accession>A0A286U9R8</accession>
<proteinExistence type="predicted"/>
<dbReference type="InterPro" id="IPR002347">
    <property type="entry name" value="SDR_fam"/>
</dbReference>
<dbReference type="InterPro" id="IPR036291">
    <property type="entry name" value="NAD(P)-bd_dom_sf"/>
</dbReference>
<keyword evidence="3" id="KW-1185">Reference proteome</keyword>
<reference evidence="2 3" key="1">
    <citation type="journal article" date="2017" name="Mol. Ecol.">
        <title>Comparative and population genomic landscape of Phellinus noxius: A hypervariable fungus causing root rot in trees.</title>
        <authorList>
            <person name="Chung C.L."/>
            <person name="Lee T.J."/>
            <person name="Akiba M."/>
            <person name="Lee H.H."/>
            <person name="Kuo T.H."/>
            <person name="Liu D."/>
            <person name="Ke H.M."/>
            <person name="Yokoi T."/>
            <person name="Roa M.B."/>
            <person name="Lu M.J."/>
            <person name="Chang Y.Y."/>
            <person name="Ann P.J."/>
            <person name="Tsai J.N."/>
            <person name="Chen C.Y."/>
            <person name="Tzean S.S."/>
            <person name="Ota Y."/>
            <person name="Hattori T."/>
            <person name="Sahashi N."/>
            <person name="Liou R.F."/>
            <person name="Kikuchi T."/>
            <person name="Tsai I.J."/>
        </authorList>
    </citation>
    <scope>NUCLEOTIDE SEQUENCE [LARGE SCALE GENOMIC DNA]</scope>
    <source>
        <strain evidence="2 3">FFPRI411160</strain>
    </source>
</reference>
<organism evidence="2 3">
    <name type="scientific">Pyrrhoderma noxium</name>
    <dbReference type="NCBI Taxonomy" id="2282107"/>
    <lineage>
        <taxon>Eukaryota</taxon>
        <taxon>Fungi</taxon>
        <taxon>Dikarya</taxon>
        <taxon>Basidiomycota</taxon>
        <taxon>Agaricomycotina</taxon>
        <taxon>Agaricomycetes</taxon>
        <taxon>Hymenochaetales</taxon>
        <taxon>Hymenochaetaceae</taxon>
        <taxon>Pyrrhoderma</taxon>
    </lineage>
</organism>
<evidence type="ECO:0000313" key="3">
    <source>
        <dbReference type="Proteomes" id="UP000217199"/>
    </source>
</evidence>
<dbReference type="PRINTS" id="PR00081">
    <property type="entry name" value="GDHRDH"/>
</dbReference>
<dbReference type="STRING" id="2282107.A0A286U9R8"/>
<protein>
    <submittedName>
        <fullName evidence="2">NAD-binding protein</fullName>
    </submittedName>
</protein>
<dbReference type="InParanoid" id="A0A286U9R8"/>
<evidence type="ECO:0000313" key="2">
    <source>
        <dbReference type="EMBL" id="PAV16332.1"/>
    </source>
</evidence>
<dbReference type="EMBL" id="NBII01000008">
    <property type="protein sequence ID" value="PAV16332.1"/>
    <property type="molecule type" value="Genomic_DNA"/>
</dbReference>
<dbReference type="Pfam" id="PF00106">
    <property type="entry name" value="adh_short"/>
    <property type="match status" value="1"/>
</dbReference>
<comment type="caution">
    <text evidence="2">The sequence shown here is derived from an EMBL/GenBank/DDBJ whole genome shotgun (WGS) entry which is preliminary data.</text>
</comment>
<dbReference type="GO" id="GO:0016491">
    <property type="term" value="F:oxidoreductase activity"/>
    <property type="evidence" value="ECO:0007669"/>
    <property type="project" value="UniProtKB-KW"/>
</dbReference>
<dbReference type="AlphaFoldDB" id="A0A286U9R8"/>
<keyword evidence="1" id="KW-0560">Oxidoreductase</keyword>
<dbReference type="Gene3D" id="3.40.50.720">
    <property type="entry name" value="NAD(P)-binding Rossmann-like Domain"/>
    <property type="match status" value="1"/>
</dbReference>
<dbReference type="PANTHER" id="PTHR43157:SF31">
    <property type="entry name" value="PHOSPHATIDYLINOSITOL-GLYCAN BIOSYNTHESIS CLASS F PROTEIN"/>
    <property type="match status" value="1"/>
</dbReference>
<dbReference type="Proteomes" id="UP000217199">
    <property type="component" value="Unassembled WGS sequence"/>
</dbReference>
<name>A0A286U9R8_9AGAM</name>
<evidence type="ECO:0000256" key="1">
    <source>
        <dbReference type="ARBA" id="ARBA00023002"/>
    </source>
</evidence>